<dbReference type="RefSeq" id="WP_008566443.1">
    <property type="nucleotide sequence ID" value="NZ_JH594511.1"/>
</dbReference>
<dbReference type="HOGENOM" id="CLU_105362_1_0_10"/>
<dbReference type="AlphaFoldDB" id="H1HQ87"/>
<dbReference type="InterPro" id="IPR004564">
    <property type="entry name" value="OM_lipoprot_carrier_LolA-like"/>
</dbReference>
<dbReference type="SUPFAM" id="SSF89392">
    <property type="entry name" value="Prokaryotic lipoproteins and lipoprotein localization factors"/>
    <property type="match status" value="1"/>
</dbReference>
<feature type="signal peptide" evidence="2">
    <location>
        <begin position="1"/>
        <end position="19"/>
    </location>
</feature>
<dbReference type="PATRIC" id="fig|999422.3.peg.2439"/>
<sequence length="203" mass="22584">MRKIIIISLMVLASLQGMAQHAKEAKEILDKTAAVVGHHEGASASFTISGGSGSIGTTHGYVAIKGNKFYARTPQATVWFNGKTQWTYMKSTNEVSVTTPNEAKLAQLNPYKFITLYKSGYTLGMKRAGNAYLIHMQAQNKQRSLQELFVTIGKDHTPSKVKIRQGQNWTTISISHFKTERLSDAIFSFRAKDFPKAEIVDLR</sequence>
<dbReference type="OrthoDB" id="9810685at2"/>
<gene>
    <name evidence="3" type="ORF">HMPREF9944_02167</name>
</gene>
<dbReference type="CDD" id="cd16325">
    <property type="entry name" value="LolA"/>
    <property type="match status" value="1"/>
</dbReference>
<dbReference type="Pfam" id="PF16584">
    <property type="entry name" value="LolA_2"/>
    <property type="match status" value="1"/>
</dbReference>
<dbReference type="InterPro" id="IPR029046">
    <property type="entry name" value="LolA/LolB/LppX"/>
</dbReference>
<dbReference type="STRING" id="999422.HMPREF9944_02167"/>
<evidence type="ECO:0000256" key="2">
    <source>
        <dbReference type="SAM" id="SignalP"/>
    </source>
</evidence>
<comment type="caution">
    <text evidence="3">The sequence shown here is derived from an EMBL/GenBank/DDBJ whole genome shotgun (WGS) entry which is preliminary data.</text>
</comment>
<keyword evidence="4" id="KW-1185">Reference proteome</keyword>
<accession>H1HQ87</accession>
<evidence type="ECO:0008006" key="5">
    <source>
        <dbReference type="Google" id="ProtNLM"/>
    </source>
</evidence>
<name>H1HQ87_9BACT</name>
<dbReference type="Proteomes" id="UP000003167">
    <property type="component" value="Unassembled WGS sequence"/>
</dbReference>
<reference evidence="3 4" key="1">
    <citation type="submission" date="2011-12" db="EMBL/GenBank/DDBJ databases">
        <title>The Genome Sequence of Prevotella maculosa OT 289.</title>
        <authorList>
            <consortium name="The Broad Institute Genome Sequencing Platform"/>
            <person name="Earl A."/>
            <person name="Ward D."/>
            <person name="Feldgarden M."/>
            <person name="Gevers D."/>
            <person name="Izard J."/>
            <person name="Blanton J.M."/>
            <person name="Mathney J."/>
            <person name="Tanner A.C."/>
            <person name="Dewhirst F.E."/>
            <person name="Young S.K."/>
            <person name="Zeng Q."/>
            <person name="Gargeya S."/>
            <person name="Fitzgerald M."/>
            <person name="Haas B."/>
            <person name="Abouelleil A."/>
            <person name="Alvarado L."/>
            <person name="Arachchi H.M."/>
            <person name="Berlin A."/>
            <person name="Chapman S.B."/>
            <person name="Gearin G."/>
            <person name="Goldberg J."/>
            <person name="Griggs A."/>
            <person name="Gujja S."/>
            <person name="Hansen M."/>
            <person name="Heiman D."/>
            <person name="Howarth C."/>
            <person name="Larimer J."/>
            <person name="Lui A."/>
            <person name="MacDonald P.J.P."/>
            <person name="McCowen C."/>
            <person name="Montmayeur A."/>
            <person name="Murphy C."/>
            <person name="Neiman D."/>
            <person name="Pearson M."/>
            <person name="Priest M."/>
            <person name="Roberts A."/>
            <person name="Saif S."/>
            <person name="Shea T."/>
            <person name="Sisk P."/>
            <person name="Stolte C."/>
            <person name="Sykes S."/>
            <person name="Wortman J."/>
            <person name="Nusbaum C."/>
            <person name="Birren B."/>
        </authorList>
    </citation>
    <scope>NUCLEOTIDE SEQUENCE [LARGE SCALE GENOMIC DNA]</scope>
    <source>
        <strain evidence="3 4">OT 289</strain>
    </source>
</reference>
<dbReference type="Gene3D" id="2.50.20.10">
    <property type="entry name" value="Lipoprotein localisation LolA/LolB/LppX"/>
    <property type="match status" value="1"/>
</dbReference>
<evidence type="ECO:0000313" key="4">
    <source>
        <dbReference type="Proteomes" id="UP000003167"/>
    </source>
</evidence>
<protein>
    <recommendedName>
        <fullName evidence="5">Outer membrane lipoprotein carrier protein LolA</fullName>
    </recommendedName>
</protein>
<keyword evidence="1 2" id="KW-0732">Signal</keyword>
<feature type="chain" id="PRO_5003551654" description="Outer membrane lipoprotein carrier protein LolA" evidence="2">
    <location>
        <begin position="20"/>
        <end position="203"/>
    </location>
</feature>
<dbReference type="EMBL" id="AGEK01000041">
    <property type="protein sequence ID" value="EHO66878.1"/>
    <property type="molecule type" value="Genomic_DNA"/>
</dbReference>
<evidence type="ECO:0000256" key="1">
    <source>
        <dbReference type="ARBA" id="ARBA00022729"/>
    </source>
</evidence>
<organism evidence="3 4">
    <name type="scientific">Segatella maculosa OT 289</name>
    <dbReference type="NCBI Taxonomy" id="999422"/>
    <lineage>
        <taxon>Bacteria</taxon>
        <taxon>Pseudomonadati</taxon>
        <taxon>Bacteroidota</taxon>
        <taxon>Bacteroidia</taxon>
        <taxon>Bacteroidales</taxon>
        <taxon>Prevotellaceae</taxon>
        <taxon>Segatella</taxon>
    </lineage>
</organism>
<evidence type="ECO:0000313" key="3">
    <source>
        <dbReference type="EMBL" id="EHO66878.1"/>
    </source>
</evidence>
<proteinExistence type="predicted"/>